<dbReference type="PROSITE" id="PS51462">
    <property type="entry name" value="NUDIX"/>
    <property type="match status" value="1"/>
</dbReference>
<dbReference type="EMBL" id="HBGS01049241">
    <property type="protein sequence ID" value="CAD9464253.1"/>
    <property type="molecule type" value="Transcribed_RNA"/>
</dbReference>
<feature type="chain" id="PRO_5031011150" description="Nudix hydrolase domain-containing protein" evidence="3">
    <location>
        <begin position="28"/>
        <end position="240"/>
    </location>
</feature>
<protein>
    <recommendedName>
        <fullName evidence="4">Nudix hydrolase domain-containing protein</fullName>
    </recommendedName>
</protein>
<keyword evidence="1 2" id="KW-0378">Hydrolase</keyword>
<comment type="similarity">
    <text evidence="2">Belongs to the Nudix hydrolase family.</text>
</comment>
<evidence type="ECO:0000313" key="5">
    <source>
        <dbReference type="EMBL" id="CAD9464253.1"/>
    </source>
</evidence>
<sequence>MAFSMLLRSRGAVFATAACAHVTVSSGCDDESCRKPSILSRKDVASTRWLKLQTITYRDEKGRQRLWDVCTRTTRDASASKSGVDAVVILALLRSASREQVETLIIQQYRPPVGCITVELPAGLVDPGESPEQAALRELKEETGYVGDVVSCSGAVCMSPGITDESVKLVVIDVNLDDHGNETPTQALEDGEFITVQRVPVKSLASELVKLEATGAMPMEGLHMLALGLQMGCLSFSQRS</sequence>
<dbReference type="GO" id="GO:0006753">
    <property type="term" value="P:nucleoside phosphate metabolic process"/>
    <property type="evidence" value="ECO:0007669"/>
    <property type="project" value="TreeGrafter"/>
</dbReference>
<reference evidence="5" key="1">
    <citation type="submission" date="2021-01" db="EMBL/GenBank/DDBJ databases">
        <authorList>
            <person name="Corre E."/>
            <person name="Pelletier E."/>
            <person name="Niang G."/>
            <person name="Scheremetjew M."/>
            <person name="Finn R."/>
            <person name="Kale V."/>
            <person name="Holt S."/>
            <person name="Cochrane G."/>
            <person name="Meng A."/>
            <person name="Brown T."/>
            <person name="Cohen L."/>
        </authorList>
    </citation>
    <scope>NUCLEOTIDE SEQUENCE</scope>
    <source>
        <strain evidence="5">CCMP1381</strain>
    </source>
</reference>
<keyword evidence="3" id="KW-0732">Signal</keyword>
<evidence type="ECO:0000259" key="4">
    <source>
        <dbReference type="PROSITE" id="PS51462"/>
    </source>
</evidence>
<dbReference type="InterPro" id="IPR020476">
    <property type="entry name" value="Nudix_hydrolase"/>
</dbReference>
<name>A0A7S2DU82_9STRA</name>
<dbReference type="PANTHER" id="PTHR11839">
    <property type="entry name" value="UDP/ADP-SUGAR PYROPHOSPHATASE"/>
    <property type="match status" value="1"/>
</dbReference>
<dbReference type="InterPro" id="IPR000086">
    <property type="entry name" value="NUDIX_hydrolase_dom"/>
</dbReference>
<dbReference type="SUPFAM" id="SSF55811">
    <property type="entry name" value="Nudix"/>
    <property type="match status" value="1"/>
</dbReference>
<evidence type="ECO:0000256" key="1">
    <source>
        <dbReference type="ARBA" id="ARBA00022801"/>
    </source>
</evidence>
<organism evidence="5">
    <name type="scientific">Octactis speculum</name>
    <dbReference type="NCBI Taxonomy" id="3111310"/>
    <lineage>
        <taxon>Eukaryota</taxon>
        <taxon>Sar</taxon>
        <taxon>Stramenopiles</taxon>
        <taxon>Ochrophyta</taxon>
        <taxon>Dictyochophyceae</taxon>
        <taxon>Dictyochales</taxon>
        <taxon>Dictyochaceae</taxon>
        <taxon>Octactis</taxon>
    </lineage>
</organism>
<feature type="signal peptide" evidence="3">
    <location>
        <begin position="1"/>
        <end position="27"/>
    </location>
</feature>
<dbReference type="PROSITE" id="PS00893">
    <property type="entry name" value="NUDIX_BOX"/>
    <property type="match status" value="1"/>
</dbReference>
<dbReference type="AlphaFoldDB" id="A0A7S2DU82"/>
<evidence type="ECO:0000256" key="3">
    <source>
        <dbReference type="SAM" id="SignalP"/>
    </source>
</evidence>
<dbReference type="InterPro" id="IPR015797">
    <property type="entry name" value="NUDIX_hydrolase-like_dom_sf"/>
</dbReference>
<dbReference type="GO" id="GO:0016462">
    <property type="term" value="F:pyrophosphatase activity"/>
    <property type="evidence" value="ECO:0007669"/>
    <property type="project" value="UniProtKB-ARBA"/>
</dbReference>
<accession>A0A7S2DU82</accession>
<dbReference type="Pfam" id="PF00293">
    <property type="entry name" value="NUDIX"/>
    <property type="match status" value="1"/>
</dbReference>
<dbReference type="GO" id="GO:0019693">
    <property type="term" value="P:ribose phosphate metabolic process"/>
    <property type="evidence" value="ECO:0007669"/>
    <property type="project" value="TreeGrafter"/>
</dbReference>
<dbReference type="Gene3D" id="3.90.79.10">
    <property type="entry name" value="Nucleoside Triphosphate Pyrophosphohydrolase"/>
    <property type="match status" value="1"/>
</dbReference>
<dbReference type="InterPro" id="IPR020084">
    <property type="entry name" value="NUDIX_hydrolase_CS"/>
</dbReference>
<dbReference type="CDD" id="cd18888">
    <property type="entry name" value="NUDIX_ADPRase_Nudt5"/>
    <property type="match status" value="1"/>
</dbReference>
<evidence type="ECO:0000256" key="2">
    <source>
        <dbReference type="RuleBase" id="RU003476"/>
    </source>
</evidence>
<proteinExistence type="inferred from homology"/>
<feature type="domain" description="Nudix hydrolase" evidence="4">
    <location>
        <begin position="82"/>
        <end position="221"/>
    </location>
</feature>
<dbReference type="PRINTS" id="PR00502">
    <property type="entry name" value="NUDIXFAMILY"/>
</dbReference>
<gene>
    <name evidence="5" type="ORF">DSPE1174_LOCUS25627</name>
</gene>
<dbReference type="PANTHER" id="PTHR11839:SF1">
    <property type="entry name" value="ADP-SUGAR PYROPHOSPHATASE"/>
    <property type="match status" value="1"/>
</dbReference>